<sequence length="117" mass="13659">MAREPVILNVYDMYWINDYTSPLGIGVFHSGVEIYGCEYAYGGHPFNFSGIFEIHPRDAADLGDHFRFREAVLIPKLPRFTEQEWHRVVEELGKNSRGCYHLMSKKLQQLFTRGFTK</sequence>
<evidence type="ECO:0000256" key="1">
    <source>
        <dbReference type="ARBA" id="ARBA00008140"/>
    </source>
</evidence>
<evidence type="ECO:0000313" key="5">
    <source>
        <dbReference type="EMBL" id="GIY97048.1"/>
    </source>
</evidence>
<evidence type="ECO:0000256" key="2">
    <source>
        <dbReference type="ARBA" id="ARBA00022670"/>
    </source>
</evidence>
<comment type="caution">
    <text evidence="5">The sequence shown here is derived from an EMBL/GenBank/DDBJ whole genome shotgun (WGS) entry which is preliminary data.</text>
</comment>
<evidence type="ECO:0000256" key="3">
    <source>
        <dbReference type="ARBA" id="ARBA00022801"/>
    </source>
</evidence>
<reference evidence="5 6" key="1">
    <citation type="submission" date="2021-06" db="EMBL/GenBank/DDBJ databases">
        <title>Caerostris extrusa draft genome.</title>
        <authorList>
            <person name="Kono N."/>
            <person name="Arakawa K."/>
        </authorList>
    </citation>
    <scope>NUCLEOTIDE SEQUENCE [LARGE SCALE GENOMIC DNA]</scope>
</reference>
<dbReference type="PANTHER" id="PTHR12378:SF80">
    <property type="entry name" value="IP06716P-RELATED"/>
    <property type="match status" value="1"/>
</dbReference>
<keyword evidence="6" id="KW-1185">Reference proteome</keyword>
<dbReference type="Proteomes" id="UP001054945">
    <property type="component" value="Unassembled WGS sequence"/>
</dbReference>
<feature type="non-terminal residue" evidence="5">
    <location>
        <position position="117"/>
    </location>
</feature>
<dbReference type="InterPro" id="IPR008580">
    <property type="entry name" value="PPPDE_dom"/>
</dbReference>
<dbReference type="InterPro" id="IPR042266">
    <property type="entry name" value="PPPDE_sf"/>
</dbReference>
<dbReference type="GO" id="GO:0016579">
    <property type="term" value="P:protein deubiquitination"/>
    <property type="evidence" value="ECO:0007669"/>
    <property type="project" value="TreeGrafter"/>
</dbReference>
<dbReference type="PANTHER" id="PTHR12378">
    <property type="entry name" value="DESUMOYLATING ISOPEPTIDASE"/>
    <property type="match status" value="1"/>
</dbReference>
<name>A0AAV4XQV5_CAEEX</name>
<dbReference type="PROSITE" id="PS51858">
    <property type="entry name" value="PPPDE"/>
    <property type="match status" value="1"/>
</dbReference>
<keyword evidence="3" id="KW-0378">Hydrolase</keyword>
<dbReference type="Pfam" id="PF05903">
    <property type="entry name" value="Peptidase_C97"/>
    <property type="match status" value="1"/>
</dbReference>
<evidence type="ECO:0000259" key="4">
    <source>
        <dbReference type="PROSITE" id="PS51858"/>
    </source>
</evidence>
<dbReference type="EMBL" id="BPLR01000732">
    <property type="protein sequence ID" value="GIY97048.1"/>
    <property type="molecule type" value="Genomic_DNA"/>
</dbReference>
<dbReference type="AlphaFoldDB" id="A0AAV4XQV5"/>
<dbReference type="SMART" id="SM01179">
    <property type="entry name" value="DUF862"/>
    <property type="match status" value="1"/>
</dbReference>
<comment type="similarity">
    <text evidence="1">Belongs to the DeSI family.</text>
</comment>
<dbReference type="Gene3D" id="3.90.1720.30">
    <property type="entry name" value="PPPDE domains"/>
    <property type="match status" value="1"/>
</dbReference>
<dbReference type="GO" id="GO:0101005">
    <property type="term" value="F:deubiquitinase activity"/>
    <property type="evidence" value="ECO:0007669"/>
    <property type="project" value="TreeGrafter"/>
</dbReference>
<proteinExistence type="inferred from homology"/>
<dbReference type="GO" id="GO:0006508">
    <property type="term" value="P:proteolysis"/>
    <property type="evidence" value="ECO:0007669"/>
    <property type="project" value="UniProtKB-KW"/>
</dbReference>
<gene>
    <name evidence="5" type="primary">desi2</name>
    <name evidence="5" type="ORF">CEXT_327151</name>
</gene>
<accession>A0AAV4XQV5</accession>
<organism evidence="5 6">
    <name type="scientific">Caerostris extrusa</name>
    <name type="common">Bark spider</name>
    <name type="synonym">Caerostris bankana</name>
    <dbReference type="NCBI Taxonomy" id="172846"/>
    <lineage>
        <taxon>Eukaryota</taxon>
        <taxon>Metazoa</taxon>
        <taxon>Ecdysozoa</taxon>
        <taxon>Arthropoda</taxon>
        <taxon>Chelicerata</taxon>
        <taxon>Arachnida</taxon>
        <taxon>Araneae</taxon>
        <taxon>Araneomorphae</taxon>
        <taxon>Entelegynae</taxon>
        <taxon>Araneoidea</taxon>
        <taxon>Araneidae</taxon>
        <taxon>Caerostris</taxon>
    </lineage>
</organism>
<evidence type="ECO:0000313" key="6">
    <source>
        <dbReference type="Proteomes" id="UP001054945"/>
    </source>
</evidence>
<keyword evidence="2" id="KW-0645">Protease</keyword>
<protein>
    <submittedName>
        <fullName evidence="5">Deubiquitinase DESI2</fullName>
    </submittedName>
</protein>
<feature type="domain" description="PPPDE" evidence="4">
    <location>
        <begin position="4"/>
        <end position="117"/>
    </location>
</feature>